<sequence length="259" mass="26580">MATPDSFARRLRAREQLAGYWISCDNPVAVERIARLGYDYIGVDGQHGVLSQPGWSAAMMAVDAGARAAGVIRVPSVDPVAIGAALDTGARGVIVPMVESPEQAEIAVRATRHWPAGTRSLAGPVRAQFRLGDVPAEIDEGVVCIVMIETLAAINDLEKICATPGLDAVYLGPADLSVALGGRYFGDPAVQPALQEATTAIADAARNAGIAAGIHCMDGESAARALSGGFTFATISSDITHLEQAAAAHLAAARGAGVS</sequence>
<keyword evidence="3" id="KW-0456">Lyase</keyword>
<evidence type="ECO:0000256" key="1">
    <source>
        <dbReference type="ARBA" id="ARBA00005568"/>
    </source>
</evidence>
<dbReference type="Pfam" id="PF03328">
    <property type="entry name" value="HpcH_HpaI"/>
    <property type="match status" value="1"/>
</dbReference>
<dbReference type="InterPro" id="IPR040442">
    <property type="entry name" value="Pyrv_kinase-like_dom_sf"/>
</dbReference>
<dbReference type="GO" id="GO:0016832">
    <property type="term" value="F:aldehyde-lyase activity"/>
    <property type="evidence" value="ECO:0007669"/>
    <property type="project" value="TreeGrafter"/>
</dbReference>
<dbReference type="GO" id="GO:0005737">
    <property type="term" value="C:cytoplasm"/>
    <property type="evidence" value="ECO:0007669"/>
    <property type="project" value="TreeGrafter"/>
</dbReference>
<evidence type="ECO:0000313" key="6">
    <source>
        <dbReference type="Proteomes" id="UP000248889"/>
    </source>
</evidence>
<dbReference type="InterPro" id="IPR015813">
    <property type="entry name" value="Pyrv/PenolPyrv_kinase-like_dom"/>
</dbReference>
<keyword evidence="2" id="KW-0479">Metal-binding</keyword>
<gene>
    <name evidence="5" type="ORF">DN069_18255</name>
</gene>
<dbReference type="Proteomes" id="UP000248889">
    <property type="component" value="Unassembled WGS sequence"/>
</dbReference>
<evidence type="ECO:0000259" key="4">
    <source>
        <dbReference type="Pfam" id="PF03328"/>
    </source>
</evidence>
<proteinExistence type="inferred from homology"/>
<dbReference type="SUPFAM" id="SSF51621">
    <property type="entry name" value="Phosphoenolpyruvate/pyruvate domain"/>
    <property type="match status" value="1"/>
</dbReference>
<name>A0A2X0J9P3_9ACTN</name>
<protein>
    <submittedName>
        <fullName evidence="5">Aldolase</fullName>
    </submittedName>
</protein>
<dbReference type="InterPro" id="IPR050251">
    <property type="entry name" value="HpcH-HpaI_aldolase"/>
</dbReference>
<reference evidence="5 6" key="1">
    <citation type="submission" date="2018-06" db="EMBL/GenBank/DDBJ databases">
        <title>Streptacidiphilus pinicola sp. nov., isolated from pine grove soil.</title>
        <authorList>
            <person name="Roh S.G."/>
            <person name="Park S."/>
            <person name="Kim M.-K."/>
            <person name="Yun B.-R."/>
            <person name="Park J."/>
            <person name="Kim M.J."/>
            <person name="Kim Y.S."/>
            <person name="Kim S.B."/>
        </authorList>
    </citation>
    <scope>NUCLEOTIDE SEQUENCE [LARGE SCALE GENOMIC DNA]</scope>
    <source>
        <strain evidence="5 6">MMS16-CNU450</strain>
    </source>
</reference>
<evidence type="ECO:0000313" key="5">
    <source>
        <dbReference type="EMBL" id="RAG84198.1"/>
    </source>
</evidence>
<dbReference type="GO" id="GO:0046872">
    <property type="term" value="F:metal ion binding"/>
    <property type="evidence" value="ECO:0007669"/>
    <property type="project" value="UniProtKB-KW"/>
</dbReference>
<dbReference type="EMBL" id="QKYN01000070">
    <property type="protein sequence ID" value="RAG84198.1"/>
    <property type="molecule type" value="Genomic_DNA"/>
</dbReference>
<comment type="caution">
    <text evidence="5">The sequence shown here is derived from an EMBL/GenBank/DDBJ whole genome shotgun (WGS) entry which is preliminary data.</text>
</comment>
<keyword evidence="6" id="KW-1185">Reference proteome</keyword>
<evidence type="ECO:0000256" key="2">
    <source>
        <dbReference type="ARBA" id="ARBA00022723"/>
    </source>
</evidence>
<dbReference type="Gene3D" id="3.20.20.60">
    <property type="entry name" value="Phosphoenolpyruvate-binding domains"/>
    <property type="match status" value="1"/>
</dbReference>
<dbReference type="AlphaFoldDB" id="A0A2X0J9P3"/>
<dbReference type="InterPro" id="IPR005000">
    <property type="entry name" value="Aldolase/citrate-lyase_domain"/>
</dbReference>
<organism evidence="5 6">
    <name type="scientific">Streptacidiphilus pinicola</name>
    <dbReference type="NCBI Taxonomy" id="2219663"/>
    <lineage>
        <taxon>Bacteria</taxon>
        <taxon>Bacillati</taxon>
        <taxon>Actinomycetota</taxon>
        <taxon>Actinomycetes</taxon>
        <taxon>Kitasatosporales</taxon>
        <taxon>Streptomycetaceae</taxon>
        <taxon>Streptacidiphilus</taxon>
    </lineage>
</organism>
<evidence type="ECO:0000256" key="3">
    <source>
        <dbReference type="ARBA" id="ARBA00023239"/>
    </source>
</evidence>
<dbReference type="RefSeq" id="WP_111502091.1">
    <property type="nucleotide sequence ID" value="NZ_QKYN01000070.1"/>
</dbReference>
<comment type="similarity">
    <text evidence="1">Belongs to the HpcH/HpaI aldolase family.</text>
</comment>
<dbReference type="PANTHER" id="PTHR30502:SF0">
    <property type="entry name" value="PHOSPHOENOLPYRUVATE CARBOXYLASE FAMILY PROTEIN"/>
    <property type="match status" value="1"/>
</dbReference>
<feature type="domain" description="HpcH/HpaI aldolase/citrate lyase" evidence="4">
    <location>
        <begin position="19"/>
        <end position="243"/>
    </location>
</feature>
<accession>A0A2X0J9P3</accession>
<dbReference type="OrthoDB" id="3353438at2"/>
<dbReference type="PANTHER" id="PTHR30502">
    <property type="entry name" value="2-KETO-3-DEOXY-L-RHAMNONATE ALDOLASE"/>
    <property type="match status" value="1"/>
</dbReference>